<dbReference type="AlphaFoldDB" id="A0A9W9ZGI8"/>
<keyword evidence="1" id="KW-0175">Coiled coil</keyword>
<dbReference type="EMBL" id="MU826353">
    <property type="protein sequence ID" value="KAJ7380599.1"/>
    <property type="molecule type" value="Genomic_DNA"/>
</dbReference>
<evidence type="ECO:0000313" key="3">
    <source>
        <dbReference type="EMBL" id="KAJ7380599.1"/>
    </source>
</evidence>
<proteinExistence type="predicted"/>
<feature type="region of interest" description="Disordered" evidence="2">
    <location>
        <begin position="78"/>
        <end position="204"/>
    </location>
</feature>
<feature type="coiled-coil region" evidence="1">
    <location>
        <begin position="292"/>
        <end position="319"/>
    </location>
</feature>
<sequence>MSSNRKRSAATAFGDEVYVLVQFVEDSIYNIVKKSSINKRDDGMYEAPYGNAYDFYICMILLESDDKEELLRRKKAMESLIKPATKSKKEEKENVETQKKKEDKEGQNAEKQKKKEEKKKEKAEKQKNKEEKEKEKAEKQKNKEEKEKEKAEKQKKKEEKEKDPEIQKKEEKEKEKAEKQKKKEEKELEKEKRKNEKDALSERDDLYLQKIFQHVNTQPDETNDYEIEVIADEPAFHTPSKNTAVGNANGGFDVDVVHDAVQLLSVSRPKIGGKQPRKQHHPLQAPHKQPRKVQECQRCIELKEKVESLKRQLVEQVNSQNIPSQPPRPGLLPLETAAAFNMAELAPGSRVFVYQTSIDVASKKAPSAAACFLLSCFFSNSELVGSNLTGANGKKQLNPPIVDAIIAFAAHIGEKKSNVRAALRNKITSLEVRLRNEATA</sequence>
<evidence type="ECO:0000256" key="2">
    <source>
        <dbReference type="SAM" id="MobiDB-lite"/>
    </source>
</evidence>
<dbReference type="OrthoDB" id="6016095at2759"/>
<name>A0A9W9ZGI8_9CNID</name>
<feature type="compositionally biased region" description="Basic and acidic residues" evidence="2">
    <location>
        <begin position="87"/>
        <end position="204"/>
    </location>
</feature>
<reference evidence="3" key="1">
    <citation type="submission" date="2023-01" db="EMBL/GenBank/DDBJ databases">
        <title>Genome assembly of the deep-sea coral Lophelia pertusa.</title>
        <authorList>
            <person name="Herrera S."/>
            <person name="Cordes E."/>
        </authorList>
    </citation>
    <scope>NUCLEOTIDE SEQUENCE</scope>
    <source>
        <strain evidence="3">USNM1676648</strain>
        <tissue evidence="3">Polyp</tissue>
    </source>
</reference>
<keyword evidence="4" id="KW-1185">Reference proteome</keyword>
<protein>
    <recommendedName>
        <fullName evidence="5">BEN domain-containing protein</fullName>
    </recommendedName>
</protein>
<evidence type="ECO:0008006" key="5">
    <source>
        <dbReference type="Google" id="ProtNLM"/>
    </source>
</evidence>
<evidence type="ECO:0000313" key="4">
    <source>
        <dbReference type="Proteomes" id="UP001163046"/>
    </source>
</evidence>
<gene>
    <name evidence="3" type="ORF">OS493_009066</name>
</gene>
<dbReference type="Proteomes" id="UP001163046">
    <property type="component" value="Unassembled WGS sequence"/>
</dbReference>
<comment type="caution">
    <text evidence="3">The sequence shown here is derived from an EMBL/GenBank/DDBJ whole genome shotgun (WGS) entry which is preliminary data.</text>
</comment>
<evidence type="ECO:0000256" key="1">
    <source>
        <dbReference type="SAM" id="Coils"/>
    </source>
</evidence>
<organism evidence="3 4">
    <name type="scientific">Desmophyllum pertusum</name>
    <dbReference type="NCBI Taxonomy" id="174260"/>
    <lineage>
        <taxon>Eukaryota</taxon>
        <taxon>Metazoa</taxon>
        <taxon>Cnidaria</taxon>
        <taxon>Anthozoa</taxon>
        <taxon>Hexacorallia</taxon>
        <taxon>Scleractinia</taxon>
        <taxon>Caryophylliina</taxon>
        <taxon>Caryophylliidae</taxon>
        <taxon>Desmophyllum</taxon>
    </lineage>
</organism>
<accession>A0A9W9ZGI8</accession>
<feature type="region of interest" description="Disordered" evidence="2">
    <location>
        <begin position="270"/>
        <end position="291"/>
    </location>
</feature>